<gene>
    <name evidence="2" type="primary">61</name>
    <name evidence="2" type="ORF">IMMACULATA_61</name>
</gene>
<protein>
    <submittedName>
        <fullName evidence="2">Uncharacterized protein</fullName>
    </submittedName>
</protein>
<keyword evidence="1" id="KW-0812">Transmembrane</keyword>
<keyword evidence="1" id="KW-1133">Transmembrane helix</keyword>
<feature type="transmembrane region" description="Helical" evidence="1">
    <location>
        <begin position="6"/>
        <end position="24"/>
    </location>
</feature>
<evidence type="ECO:0000313" key="3">
    <source>
        <dbReference type="Proteomes" id="UP000224834"/>
    </source>
</evidence>
<dbReference type="EMBL" id="KU160649">
    <property type="protein sequence ID" value="ALY09271.1"/>
    <property type="molecule type" value="Genomic_DNA"/>
</dbReference>
<name>A0A0U4IV51_9CAUD</name>
<accession>A0A0U4IV51</accession>
<keyword evidence="1" id="KW-0472">Membrane</keyword>
<sequence length="30" mass="3611">MIEDKIGFYILAFITISVLAEWVHRKWPHP</sequence>
<dbReference type="Proteomes" id="UP000224834">
    <property type="component" value="Segment"/>
</dbReference>
<organism evidence="2 3">
    <name type="scientific">Arthrobacter phage Immaculata</name>
    <dbReference type="NCBI Taxonomy" id="1772301"/>
    <lineage>
        <taxon>Viruses</taxon>
        <taxon>Duplodnaviria</taxon>
        <taxon>Heunggongvirae</taxon>
        <taxon>Uroviricota</taxon>
        <taxon>Caudoviricetes</taxon>
        <taxon>Korravirus</taxon>
        <taxon>Korravirus glenn</taxon>
    </lineage>
</organism>
<proteinExistence type="predicted"/>
<evidence type="ECO:0000256" key="1">
    <source>
        <dbReference type="SAM" id="Phobius"/>
    </source>
</evidence>
<evidence type="ECO:0000313" key="2">
    <source>
        <dbReference type="EMBL" id="ALY09271.1"/>
    </source>
</evidence>
<reference evidence="2 3" key="1">
    <citation type="submission" date="2015-11" db="EMBL/GenBank/DDBJ databases">
        <authorList>
            <person name="Zajko M."/>
            <person name="Schoff C."/>
            <person name="Graves L."/>
            <person name="Dunbar D."/>
            <person name="Bradley K.W."/>
            <person name="Asai D.J."/>
            <person name="Jacobs-Sera D."/>
            <person name="Guerrero C.A."/>
            <person name="Bowman C.A."/>
            <person name="Russell D.A."/>
            <person name="Pope W.H."/>
            <person name="Hatfull G.F."/>
        </authorList>
    </citation>
    <scope>NUCLEOTIDE SEQUENCE [LARGE SCALE GENOMIC DNA]</scope>
</reference>